<name>A0ACA9NE69_9GLOM</name>
<keyword evidence="2" id="KW-1185">Reference proteome</keyword>
<accession>A0ACA9NE69</accession>
<proteinExistence type="predicted"/>
<dbReference type="Proteomes" id="UP000789920">
    <property type="component" value="Unassembled WGS sequence"/>
</dbReference>
<evidence type="ECO:0000313" key="2">
    <source>
        <dbReference type="Proteomes" id="UP000789920"/>
    </source>
</evidence>
<gene>
    <name evidence="1" type="ORF">RPERSI_LOCUS7845</name>
</gene>
<protein>
    <submittedName>
        <fullName evidence="1">35175_t:CDS:1</fullName>
    </submittedName>
</protein>
<dbReference type="EMBL" id="CAJVQC010013676">
    <property type="protein sequence ID" value="CAG8650298.1"/>
    <property type="molecule type" value="Genomic_DNA"/>
</dbReference>
<sequence>TQQHSRYISLPITRQSLEIINNSLSSAENVFKSEDLENIKTILNDVNKLAYPNISDSEKSLTENTNIRFLSFIGDSMTFENLGNHFRKLSIDPSNCEESAEINSLANEIKTTVEKLKKEIENWKSKNIGWGRIRGRITKAILFAKFISREITDERLLETNTIRGSKQHIIQNIYQRSANNYVKVAEKPVGQFSNELLRNLRKEIYFMRKLRECSNILEFYGYRRRPTGLTVILQWADFNLETYLKEHKLNLSEKILIARGIANALNYCHEKNILHYDIRTWSSPEIIRGEEYTKKSEVYSFALVMWAIGSQKLPFTNLREEEIKDNILKGEYLTFSSKHDEILSEYQKIFTKSWHQDPSQRDSMKTILEYLNRIEIVIFLSEWDNDGSFHNITKQMNLGHGIKNHEKKKHKNAWEAFDNYHKHKPDDPHANFWVGLYHLKGYHVDKDVQKGMELLKKASESQHPEAQYLYALTLLGSPTEFEKDSYAIAMKYLRKLALQNDYLALNMLGKILHTGIYGQRAKPLIGETLINKANDIKMKCTKKDC</sequence>
<organism evidence="1 2">
    <name type="scientific">Racocetra persica</name>
    <dbReference type="NCBI Taxonomy" id="160502"/>
    <lineage>
        <taxon>Eukaryota</taxon>
        <taxon>Fungi</taxon>
        <taxon>Fungi incertae sedis</taxon>
        <taxon>Mucoromycota</taxon>
        <taxon>Glomeromycotina</taxon>
        <taxon>Glomeromycetes</taxon>
        <taxon>Diversisporales</taxon>
        <taxon>Gigasporaceae</taxon>
        <taxon>Racocetra</taxon>
    </lineage>
</organism>
<feature type="non-terminal residue" evidence="1">
    <location>
        <position position="1"/>
    </location>
</feature>
<comment type="caution">
    <text evidence="1">The sequence shown here is derived from an EMBL/GenBank/DDBJ whole genome shotgun (WGS) entry which is preliminary data.</text>
</comment>
<evidence type="ECO:0000313" key="1">
    <source>
        <dbReference type="EMBL" id="CAG8650298.1"/>
    </source>
</evidence>
<reference evidence="1" key="1">
    <citation type="submission" date="2021-06" db="EMBL/GenBank/DDBJ databases">
        <authorList>
            <person name="Kallberg Y."/>
            <person name="Tangrot J."/>
            <person name="Rosling A."/>
        </authorList>
    </citation>
    <scope>NUCLEOTIDE SEQUENCE</scope>
    <source>
        <strain evidence="1">MA461A</strain>
    </source>
</reference>